<dbReference type="GO" id="GO:0140114">
    <property type="term" value="P:cellular detoxification of fluoride"/>
    <property type="evidence" value="ECO:0007669"/>
    <property type="project" value="UniProtKB-UniRule"/>
</dbReference>
<dbReference type="AlphaFoldDB" id="A0A1G5AMX8"/>
<keyword evidence="4 11" id="KW-0812">Transmembrane</keyword>
<organism evidence="12 13">
    <name type="scientific">Desulfoluna spongiiphila</name>
    <dbReference type="NCBI Taxonomy" id="419481"/>
    <lineage>
        <taxon>Bacteria</taxon>
        <taxon>Pseudomonadati</taxon>
        <taxon>Thermodesulfobacteriota</taxon>
        <taxon>Desulfobacteria</taxon>
        <taxon>Desulfobacterales</taxon>
        <taxon>Desulfolunaceae</taxon>
        <taxon>Desulfoluna</taxon>
    </lineage>
</organism>
<evidence type="ECO:0000313" key="13">
    <source>
        <dbReference type="Proteomes" id="UP000198870"/>
    </source>
</evidence>
<dbReference type="OrthoDB" id="9806299at2"/>
<dbReference type="Proteomes" id="UP000198870">
    <property type="component" value="Unassembled WGS sequence"/>
</dbReference>
<dbReference type="GO" id="GO:0046872">
    <property type="term" value="F:metal ion binding"/>
    <property type="evidence" value="ECO:0007669"/>
    <property type="project" value="UniProtKB-KW"/>
</dbReference>
<evidence type="ECO:0000256" key="3">
    <source>
        <dbReference type="ARBA" id="ARBA00022519"/>
    </source>
</evidence>
<proteinExistence type="inferred from homology"/>
<dbReference type="GO" id="GO:0005886">
    <property type="term" value="C:plasma membrane"/>
    <property type="evidence" value="ECO:0007669"/>
    <property type="project" value="UniProtKB-SubCell"/>
</dbReference>
<keyword evidence="11" id="KW-0813">Transport</keyword>
<evidence type="ECO:0000256" key="2">
    <source>
        <dbReference type="ARBA" id="ARBA00022475"/>
    </source>
</evidence>
<dbReference type="PANTHER" id="PTHR28259:SF1">
    <property type="entry name" value="FLUORIDE EXPORT PROTEIN 1-RELATED"/>
    <property type="match status" value="1"/>
</dbReference>
<keyword evidence="11" id="KW-0915">Sodium</keyword>
<evidence type="ECO:0000256" key="5">
    <source>
        <dbReference type="ARBA" id="ARBA00022989"/>
    </source>
</evidence>
<feature type="binding site" evidence="11">
    <location>
        <position position="78"/>
    </location>
    <ligand>
        <name>Na(+)</name>
        <dbReference type="ChEBI" id="CHEBI:29101"/>
        <note>structural</note>
    </ligand>
</feature>
<feature type="binding site" evidence="11">
    <location>
        <position position="81"/>
    </location>
    <ligand>
        <name>Na(+)</name>
        <dbReference type="ChEBI" id="CHEBI:29101"/>
        <note>structural</note>
    </ligand>
</feature>
<evidence type="ECO:0000256" key="10">
    <source>
        <dbReference type="ARBA" id="ARBA00035585"/>
    </source>
</evidence>
<keyword evidence="11" id="KW-0479">Metal-binding</keyword>
<evidence type="ECO:0000256" key="9">
    <source>
        <dbReference type="ARBA" id="ARBA00035120"/>
    </source>
</evidence>
<evidence type="ECO:0000256" key="7">
    <source>
        <dbReference type="ARBA" id="ARBA00023136"/>
    </source>
</evidence>
<evidence type="ECO:0000256" key="4">
    <source>
        <dbReference type="ARBA" id="ARBA00022692"/>
    </source>
</evidence>
<gene>
    <name evidence="11" type="primary">fluC</name>
    <name evidence="11" type="synonym">crcB</name>
    <name evidence="12" type="ORF">SAMN05216233_101321</name>
</gene>
<keyword evidence="2 11" id="KW-1003">Cell membrane</keyword>
<feature type="transmembrane region" description="Helical" evidence="11">
    <location>
        <begin position="35"/>
        <end position="58"/>
    </location>
</feature>
<name>A0A1G5AMX8_9BACT</name>
<evidence type="ECO:0000313" key="12">
    <source>
        <dbReference type="EMBL" id="SCX79241.1"/>
    </source>
</evidence>
<dbReference type="EMBL" id="FMUX01000001">
    <property type="protein sequence ID" value="SCX79241.1"/>
    <property type="molecule type" value="Genomic_DNA"/>
</dbReference>
<keyword evidence="13" id="KW-1185">Reference proteome</keyword>
<dbReference type="PANTHER" id="PTHR28259">
    <property type="entry name" value="FLUORIDE EXPORT PROTEIN 1-RELATED"/>
    <property type="match status" value="1"/>
</dbReference>
<accession>A0A1G5AMX8</accession>
<protein>
    <recommendedName>
        <fullName evidence="11">Fluoride-specific ion channel FluC</fullName>
    </recommendedName>
</protein>
<keyword evidence="5 11" id="KW-1133">Transmembrane helix</keyword>
<dbReference type="STRING" id="419481.SAMN05216233_101321"/>
<dbReference type="RefSeq" id="WP_092207588.1">
    <property type="nucleotide sequence ID" value="NZ_FMUX01000001.1"/>
</dbReference>
<evidence type="ECO:0000256" key="1">
    <source>
        <dbReference type="ARBA" id="ARBA00004651"/>
    </source>
</evidence>
<dbReference type="Pfam" id="PF02537">
    <property type="entry name" value="CRCB"/>
    <property type="match status" value="1"/>
</dbReference>
<keyword evidence="7 11" id="KW-0472">Membrane</keyword>
<comment type="catalytic activity">
    <reaction evidence="10">
        <text>fluoride(in) = fluoride(out)</text>
        <dbReference type="Rhea" id="RHEA:76159"/>
        <dbReference type="ChEBI" id="CHEBI:17051"/>
    </reaction>
    <physiologicalReaction direction="left-to-right" evidence="10">
        <dbReference type="Rhea" id="RHEA:76160"/>
    </physiologicalReaction>
</comment>
<sequence length="127" mass="13133">MILYQKLLCIAAAGSLGTLSRYGLAGLVQRLAGSGFPWGTATVNTIGCFLFGLIWTLGAERMAIGAEARTIILTGFMGAFTTFSTFISETSQLAGGAQWWVALGNVTLQVGVGLALFAAGAALARLL</sequence>
<keyword evidence="8 11" id="KW-0407">Ion channel</keyword>
<keyword evidence="3" id="KW-0997">Cell inner membrane</keyword>
<comment type="subcellular location">
    <subcellularLocation>
        <location evidence="1 11">Cell membrane</location>
        <topology evidence="1 11">Multi-pass membrane protein</topology>
    </subcellularLocation>
</comment>
<comment type="similarity">
    <text evidence="9 11">Belongs to the fluoride channel Fluc/FEX (TC 1.A.43) family.</text>
</comment>
<evidence type="ECO:0000256" key="6">
    <source>
        <dbReference type="ARBA" id="ARBA00023065"/>
    </source>
</evidence>
<keyword evidence="6 11" id="KW-0406">Ion transport</keyword>
<dbReference type="InterPro" id="IPR003691">
    <property type="entry name" value="FluC"/>
</dbReference>
<evidence type="ECO:0000256" key="8">
    <source>
        <dbReference type="ARBA" id="ARBA00023303"/>
    </source>
</evidence>
<dbReference type="HAMAP" id="MF_00454">
    <property type="entry name" value="FluC"/>
    <property type="match status" value="1"/>
</dbReference>
<comment type="function">
    <text evidence="11">Fluoride-specific ion channel. Important for reducing fluoride concentration in the cell, thus reducing its toxicity.</text>
</comment>
<feature type="transmembrane region" description="Helical" evidence="11">
    <location>
        <begin position="99"/>
        <end position="124"/>
    </location>
</feature>
<reference evidence="12 13" key="1">
    <citation type="submission" date="2016-10" db="EMBL/GenBank/DDBJ databases">
        <authorList>
            <person name="de Groot N.N."/>
        </authorList>
    </citation>
    <scope>NUCLEOTIDE SEQUENCE [LARGE SCALE GENOMIC DNA]</scope>
    <source>
        <strain evidence="12 13">AA1</strain>
    </source>
</reference>
<dbReference type="GO" id="GO:0062054">
    <property type="term" value="F:fluoride channel activity"/>
    <property type="evidence" value="ECO:0007669"/>
    <property type="project" value="UniProtKB-UniRule"/>
</dbReference>
<feature type="transmembrane region" description="Helical" evidence="11">
    <location>
        <begin position="70"/>
        <end position="87"/>
    </location>
</feature>
<comment type="activity regulation">
    <text evidence="11">Na(+) is not transported, but it plays an essential structural role and its presence is essential for fluoride channel function.</text>
</comment>
<evidence type="ECO:0000256" key="11">
    <source>
        <dbReference type="HAMAP-Rule" id="MF_00454"/>
    </source>
</evidence>